<accession>A0A9N7VYM4</accession>
<comment type="caution">
    <text evidence="2">The sequence shown here is derived from an EMBL/GenBank/DDBJ whole genome shotgun (WGS) entry which is preliminary data.</text>
</comment>
<organism evidence="2 3">
    <name type="scientific">Pleuronectes platessa</name>
    <name type="common">European plaice</name>
    <dbReference type="NCBI Taxonomy" id="8262"/>
    <lineage>
        <taxon>Eukaryota</taxon>
        <taxon>Metazoa</taxon>
        <taxon>Chordata</taxon>
        <taxon>Craniata</taxon>
        <taxon>Vertebrata</taxon>
        <taxon>Euteleostomi</taxon>
        <taxon>Actinopterygii</taxon>
        <taxon>Neopterygii</taxon>
        <taxon>Teleostei</taxon>
        <taxon>Neoteleostei</taxon>
        <taxon>Acanthomorphata</taxon>
        <taxon>Carangaria</taxon>
        <taxon>Pleuronectiformes</taxon>
        <taxon>Pleuronectoidei</taxon>
        <taxon>Pleuronectidae</taxon>
        <taxon>Pleuronectes</taxon>
    </lineage>
</organism>
<sequence length="296" mass="33306">MDFKGREKKQRPPPEWERKASVDAGISLLFIPKPRLVIQLSVCGWLSVCSVPGAEKGLAVRKQLNTHRPSRTSPHHEPPIPPLFSTSTPFFFCFSSSSLVFTSTAVFRKMKGEDACVARQHLQSGSLGIPPPIEPWRTIWCEKTRSQWTDKRDKSMKMHEEQKKVNVSLSRDFTKRWLFQAERGMKGPRVLTSRESPLVPRSAREPLLVCSASRRSALGASQPANTEREARKTRGVIDSSSGALPPNHRARGRRRDLRSHRCPARRGRRRRVAGQSGAARWAGGELGETRRGDNAM</sequence>
<proteinExistence type="predicted"/>
<gene>
    <name evidence="2" type="ORF">PLEPLA_LOCUS44447</name>
</gene>
<evidence type="ECO:0000256" key="1">
    <source>
        <dbReference type="SAM" id="MobiDB-lite"/>
    </source>
</evidence>
<feature type="region of interest" description="Disordered" evidence="1">
    <location>
        <begin position="214"/>
        <end position="296"/>
    </location>
</feature>
<dbReference type="Proteomes" id="UP001153269">
    <property type="component" value="Unassembled WGS sequence"/>
</dbReference>
<dbReference type="EMBL" id="CADEAL010004306">
    <property type="protein sequence ID" value="CAB1456655.1"/>
    <property type="molecule type" value="Genomic_DNA"/>
</dbReference>
<evidence type="ECO:0000313" key="2">
    <source>
        <dbReference type="EMBL" id="CAB1456655.1"/>
    </source>
</evidence>
<evidence type="ECO:0000313" key="3">
    <source>
        <dbReference type="Proteomes" id="UP001153269"/>
    </source>
</evidence>
<reference evidence="2" key="1">
    <citation type="submission" date="2020-03" db="EMBL/GenBank/DDBJ databases">
        <authorList>
            <person name="Weist P."/>
        </authorList>
    </citation>
    <scope>NUCLEOTIDE SEQUENCE</scope>
</reference>
<keyword evidence="3" id="KW-1185">Reference proteome</keyword>
<feature type="compositionally biased region" description="Basic residues" evidence="1">
    <location>
        <begin position="248"/>
        <end position="272"/>
    </location>
</feature>
<name>A0A9N7VYM4_PLEPL</name>
<feature type="compositionally biased region" description="Basic and acidic residues" evidence="1">
    <location>
        <begin position="287"/>
        <end position="296"/>
    </location>
</feature>
<protein>
    <submittedName>
        <fullName evidence="2">Uncharacterized protein</fullName>
    </submittedName>
</protein>
<dbReference type="AlphaFoldDB" id="A0A9N7VYM4"/>